<protein>
    <submittedName>
        <fullName evidence="2">Uncharacterized protein</fullName>
    </submittedName>
</protein>
<dbReference type="AlphaFoldDB" id="A0A9P6F508"/>
<keyword evidence="3" id="KW-1185">Reference proteome</keyword>
<comment type="caution">
    <text evidence="2">The sequence shown here is derived from an EMBL/GenBank/DDBJ whole genome shotgun (WGS) entry which is preliminary data.</text>
</comment>
<feature type="compositionally biased region" description="Basic residues" evidence="1">
    <location>
        <begin position="68"/>
        <end position="86"/>
    </location>
</feature>
<proteinExistence type="predicted"/>
<sequence>MASIKTGDRIQVKGMMNVSHFIGPEGRRAFHPTLIVDQIKDEEDVDEQANESSPDSPVPEEDNERRRSSSKHSRTSTSRNNRRRFRNDRVFAPHGLDRSSCRREDVHRDCGHAEEWVNVGKFSLCGSH</sequence>
<feature type="region of interest" description="Disordered" evidence="1">
    <location>
        <begin position="22"/>
        <end position="104"/>
    </location>
</feature>
<gene>
    <name evidence="2" type="ORF">EC957_001307</name>
</gene>
<reference evidence="2" key="1">
    <citation type="journal article" date="2020" name="Fungal Divers.">
        <title>Resolving the Mortierellaceae phylogeny through synthesis of multi-gene phylogenetics and phylogenomics.</title>
        <authorList>
            <person name="Vandepol N."/>
            <person name="Liber J."/>
            <person name="Desiro A."/>
            <person name="Na H."/>
            <person name="Kennedy M."/>
            <person name="Barry K."/>
            <person name="Grigoriev I.V."/>
            <person name="Miller A.N."/>
            <person name="O'Donnell K."/>
            <person name="Stajich J.E."/>
            <person name="Bonito G."/>
        </authorList>
    </citation>
    <scope>NUCLEOTIDE SEQUENCE</scope>
    <source>
        <strain evidence="2">NRRL 2591</strain>
    </source>
</reference>
<dbReference type="EMBL" id="JAAAXW010000122">
    <property type="protein sequence ID" value="KAF9543093.1"/>
    <property type="molecule type" value="Genomic_DNA"/>
</dbReference>
<accession>A0A9P6F508</accession>
<feature type="compositionally biased region" description="Basic and acidic residues" evidence="1">
    <location>
        <begin position="87"/>
        <end position="104"/>
    </location>
</feature>
<dbReference type="Proteomes" id="UP000723463">
    <property type="component" value="Unassembled WGS sequence"/>
</dbReference>
<name>A0A9P6F508_9FUNG</name>
<evidence type="ECO:0000256" key="1">
    <source>
        <dbReference type="SAM" id="MobiDB-lite"/>
    </source>
</evidence>
<organism evidence="2 3">
    <name type="scientific">Mortierella hygrophila</name>
    <dbReference type="NCBI Taxonomy" id="979708"/>
    <lineage>
        <taxon>Eukaryota</taxon>
        <taxon>Fungi</taxon>
        <taxon>Fungi incertae sedis</taxon>
        <taxon>Mucoromycota</taxon>
        <taxon>Mortierellomycotina</taxon>
        <taxon>Mortierellomycetes</taxon>
        <taxon>Mortierellales</taxon>
        <taxon>Mortierellaceae</taxon>
        <taxon>Mortierella</taxon>
    </lineage>
</organism>
<evidence type="ECO:0000313" key="2">
    <source>
        <dbReference type="EMBL" id="KAF9543093.1"/>
    </source>
</evidence>
<evidence type="ECO:0000313" key="3">
    <source>
        <dbReference type="Proteomes" id="UP000723463"/>
    </source>
</evidence>
<feature type="compositionally biased region" description="Acidic residues" evidence="1">
    <location>
        <begin position="40"/>
        <end position="49"/>
    </location>
</feature>